<feature type="compositionally biased region" description="Acidic residues" evidence="3">
    <location>
        <begin position="304"/>
        <end position="315"/>
    </location>
</feature>
<keyword evidence="6" id="KW-1185">Reference proteome</keyword>
<sequence length="566" mass="61804">MLPVVKEAPFVLEESGYGGFTMPIEIHLKNREEPKKVQFVYDLFLHIDGDPPVNHVRGEKLTFRNPTEDFRRKLLSSGGVGVLDDGGIPPGASFGLESVGTINSTGVTDSRTPSKGKPGAVSTNVAQKKLKTTAAPTKDPSKSSSSKGSKEFKEGKVSSKEGKSSSKVASKRPSQGSSRGEPSVKRKKDYSLSTKSAKSTSSEKSSAGNEQSSKKGPSTAKKKKSLPKVSKEKKAELFLPEISVEHKTKSEPVKKPSLPPFEDEVSTGEVDAPDSPSSKSTGSFSSLPRGGGTGGALETLMAEIADDYEDEEDQDYNIPFKRDFPNSSIQSLEHDSSSSGSDFDQLIRQTIMKKENSSKRSEKPVKEETMVVEKKSKFESKTKSEDGKKSWTKPKDSDSKAKTTNVRKKSVGNEKGKTSSAKSKASEKKESKAAESKAKLSSNSKPKKSEKPKTETKRRSAEGKSKVSESKTKSDGKVKTSDGKTKESSKENEKKGVQTNNMDYLYELVDLHKRLMALKDREKLQKVVDLIGETGDFKITDKTFDFDLCSLDKPTVRKLQEYVPPL</sequence>
<dbReference type="Pfam" id="PF03366">
    <property type="entry name" value="YEATS"/>
    <property type="match status" value="1"/>
</dbReference>
<feature type="compositionally biased region" description="Low complexity" evidence="3">
    <location>
        <begin position="191"/>
        <end position="207"/>
    </location>
</feature>
<dbReference type="OrthoDB" id="10053467at2759"/>
<evidence type="ECO:0000259" key="4">
    <source>
        <dbReference type="PROSITE" id="PS51037"/>
    </source>
</evidence>
<evidence type="ECO:0000313" key="5">
    <source>
        <dbReference type="EMBL" id="PIK59303.1"/>
    </source>
</evidence>
<feature type="compositionally biased region" description="Basic and acidic residues" evidence="3">
    <location>
        <begin position="352"/>
        <end position="401"/>
    </location>
</feature>
<reference evidence="5 6" key="1">
    <citation type="journal article" date="2017" name="PLoS Biol.">
        <title>The sea cucumber genome provides insights into morphological evolution and visceral regeneration.</title>
        <authorList>
            <person name="Zhang X."/>
            <person name="Sun L."/>
            <person name="Yuan J."/>
            <person name="Sun Y."/>
            <person name="Gao Y."/>
            <person name="Zhang L."/>
            <person name="Li S."/>
            <person name="Dai H."/>
            <person name="Hamel J.F."/>
            <person name="Liu C."/>
            <person name="Yu Y."/>
            <person name="Liu S."/>
            <person name="Lin W."/>
            <person name="Guo K."/>
            <person name="Jin S."/>
            <person name="Xu P."/>
            <person name="Storey K.B."/>
            <person name="Huan P."/>
            <person name="Zhang T."/>
            <person name="Zhou Y."/>
            <person name="Zhang J."/>
            <person name="Lin C."/>
            <person name="Li X."/>
            <person name="Xing L."/>
            <person name="Huo D."/>
            <person name="Sun M."/>
            <person name="Wang L."/>
            <person name="Mercier A."/>
            <person name="Li F."/>
            <person name="Yang H."/>
            <person name="Xiang J."/>
        </authorList>
    </citation>
    <scope>NUCLEOTIDE SEQUENCE [LARGE SCALE GENOMIC DNA]</scope>
    <source>
        <strain evidence="5">Shaxun</strain>
        <tissue evidence="5">Muscle</tissue>
    </source>
</reference>
<feature type="compositionally biased region" description="Basic and acidic residues" evidence="3">
    <location>
        <begin position="424"/>
        <end position="438"/>
    </location>
</feature>
<accession>A0A2G8LGC7</accession>
<evidence type="ECO:0000256" key="2">
    <source>
        <dbReference type="PROSITE-ProRule" id="PRU00376"/>
    </source>
</evidence>
<dbReference type="Gene3D" id="2.60.40.1970">
    <property type="entry name" value="YEATS domain"/>
    <property type="match status" value="1"/>
</dbReference>
<dbReference type="PROSITE" id="PS51037">
    <property type="entry name" value="YEATS"/>
    <property type="match status" value="1"/>
</dbReference>
<dbReference type="InterPro" id="IPR040930">
    <property type="entry name" value="AF-9_AHD"/>
</dbReference>
<proteinExistence type="predicted"/>
<comment type="subcellular location">
    <subcellularLocation>
        <location evidence="2">Nucleus</location>
    </subcellularLocation>
</comment>
<comment type="caution">
    <text evidence="5">The sequence shown here is derived from an EMBL/GenBank/DDBJ whole genome shotgun (WGS) entry which is preliminary data.</text>
</comment>
<feature type="compositionally biased region" description="Basic and acidic residues" evidence="3">
    <location>
        <begin position="148"/>
        <end position="164"/>
    </location>
</feature>
<dbReference type="AlphaFoldDB" id="A0A2G8LGC7"/>
<organism evidence="5 6">
    <name type="scientific">Stichopus japonicus</name>
    <name type="common">Sea cucumber</name>
    <dbReference type="NCBI Taxonomy" id="307972"/>
    <lineage>
        <taxon>Eukaryota</taxon>
        <taxon>Metazoa</taxon>
        <taxon>Echinodermata</taxon>
        <taxon>Eleutherozoa</taxon>
        <taxon>Echinozoa</taxon>
        <taxon>Holothuroidea</taxon>
        <taxon>Aspidochirotacea</taxon>
        <taxon>Aspidochirotida</taxon>
        <taxon>Stichopodidae</taxon>
        <taxon>Apostichopus</taxon>
    </lineage>
</organism>
<dbReference type="PANTHER" id="PTHR47827">
    <property type="entry name" value="AHD DOMAIN-CONTAINING PROTEIN"/>
    <property type="match status" value="1"/>
</dbReference>
<dbReference type="PANTHER" id="PTHR47827:SF3">
    <property type="entry name" value="AF-9 ANC1 HOMOLOGY DOMAIN-CONTAINING PROTEIN"/>
    <property type="match status" value="1"/>
</dbReference>
<feature type="compositionally biased region" description="Basic and acidic residues" evidence="3">
    <location>
        <begin position="243"/>
        <end position="254"/>
    </location>
</feature>
<dbReference type="InterPro" id="IPR052790">
    <property type="entry name" value="YEATS_domain"/>
</dbReference>
<dbReference type="Pfam" id="PF17793">
    <property type="entry name" value="AHD"/>
    <property type="match status" value="1"/>
</dbReference>
<dbReference type="Proteomes" id="UP000230750">
    <property type="component" value="Unassembled WGS sequence"/>
</dbReference>
<dbReference type="GO" id="GO:0008023">
    <property type="term" value="C:transcription elongation factor complex"/>
    <property type="evidence" value="ECO:0007669"/>
    <property type="project" value="TreeGrafter"/>
</dbReference>
<evidence type="ECO:0000256" key="1">
    <source>
        <dbReference type="ARBA" id="ARBA00023242"/>
    </source>
</evidence>
<dbReference type="GO" id="GO:0003682">
    <property type="term" value="F:chromatin binding"/>
    <property type="evidence" value="ECO:0007669"/>
    <property type="project" value="TreeGrafter"/>
</dbReference>
<feature type="compositionally biased region" description="Polar residues" evidence="3">
    <location>
        <begin position="100"/>
        <end position="113"/>
    </location>
</feature>
<evidence type="ECO:0000256" key="3">
    <source>
        <dbReference type="SAM" id="MobiDB-lite"/>
    </source>
</evidence>
<feature type="compositionally biased region" description="Low complexity" evidence="3">
    <location>
        <begin position="275"/>
        <end position="286"/>
    </location>
</feature>
<dbReference type="EMBL" id="MRZV01000087">
    <property type="protein sequence ID" value="PIK59303.1"/>
    <property type="molecule type" value="Genomic_DNA"/>
</dbReference>
<gene>
    <name evidence="5" type="ORF">BSL78_03813</name>
</gene>
<evidence type="ECO:0000313" key="6">
    <source>
        <dbReference type="Proteomes" id="UP000230750"/>
    </source>
</evidence>
<protein>
    <submittedName>
        <fullName evidence="5">Protein AF-9</fullName>
    </submittedName>
</protein>
<feature type="region of interest" description="Disordered" evidence="3">
    <location>
        <begin position="94"/>
        <end position="498"/>
    </location>
</feature>
<dbReference type="GO" id="GO:0045893">
    <property type="term" value="P:positive regulation of DNA-templated transcription"/>
    <property type="evidence" value="ECO:0007669"/>
    <property type="project" value="TreeGrafter"/>
</dbReference>
<dbReference type="Gene3D" id="1.20.1270.290">
    <property type="match status" value="1"/>
</dbReference>
<dbReference type="InterPro" id="IPR055129">
    <property type="entry name" value="YEATS_dom"/>
</dbReference>
<name>A0A2G8LGC7_STIJA</name>
<feature type="domain" description="YEATS" evidence="4">
    <location>
        <begin position="1"/>
        <end position="77"/>
    </location>
</feature>
<dbReference type="STRING" id="307972.A0A2G8LGC7"/>
<feature type="compositionally biased region" description="Basic and acidic residues" evidence="3">
    <location>
        <begin position="447"/>
        <end position="496"/>
    </location>
</feature>
<keyword evidence="1 2" id="KW-0539">Nucleus</keyword>
<dbReference type="InterPro" id="IPR038704">
    <property type="entry name" value="YEAST_sf"/>
</dbReference>